<dbReference type="Pfam" id="PF13432">
    <property type="entry name" value="TPR_16"/>
    <property type="match status" value="1"/>
</dbReference>
<dbReference type="SUPFAM" id="SSF48452">
    <property type="entry name" value="TPR-like"/>
    <property type="match status" value="4"/>
</dbReference>
<comment type="caution">
    <text evidence="2">The sequence shown here is derived from an EMBL/GenBank/DDBJ whole genome shotgun (WGS) entry which is preliminary data.</text>
</comment>
<protein>
    <submittedName>
        <fullName evidence="2">Tetratricopeptide repeat protein</fullName>
    </submittedName>
</protein>
<keyword evidence="1" id="KW-0802">TPR repeat</keyword>
<evidence type="ECO:0000256" key="1">
    <source>
        <dbReference type="PROSITE-ProRule" id="PRU00339"/>
    </source>
</evidence>
<gene>
    <name evidence="2" type="ORF">G7034_02900</name>
</gene>
<evidence type="ECO:0000313" key="3">
    <source>
        <dbReference type="Proteomes" id="UP000643701"/>
    </source>
</evidence>
<keyword evidence="3" id="KW-1185">Reference proteome</keyword>
<dbReference type="RefSeq" id="WP_166399463.1">
    <property type="nucleotide sequence ID" value="NZ_JAANAS010000033.1"/>
</dbReference>
<sequence length="593" mass="69028">MKYLLISISFFLFQLVDAQSINLAENYMNQGEYEKANALYKQLYQKNKRNQKYLLGLSESYLELEQLVEAEKLLQTYLGNSLRYPNINVELGQVLILQAKDEKASAEFQKALDAVSENPNYAYSVGNAFQQYNLLDLAIEAYERANSINPRVNYKIQLARLYGEQGNLEKMFTNYLYLIVDNPNYLNVVSRNFNDFITKNPKNEANQLLKKTLLKMLNEAPNVIYNQLLSWLFVQEEAYKKAFAQERAIYQRSEEQSFNRLFELAEVASTSSHFEEALLVYNYIIEKAPYSSLKLKAKDAQLSLRIQFEGASSFASIEEEYQAMITNYSPQESLFLQLNYAKFKAFQLKERKQAIQFTKKLLAGKLNAFAEAQIKMLLADIFVLEGKFNQALLYYTQIEKILKNNELAQEARFKVAKTSYYKGDFEWALTQLQVLKKSTSQQISNDAIELSRHIKDNSYQDSIQTALQKVAKADLLAFQEKNEAALSTLQEVIKTFESEPIEDEALYRMGQINEKLGNYKQAALAYQRIIDYFRADVLADNAYFRLAEIHRLYLDQPDLAMEFYEQLIFNHQDSIFYVKSQKEYRRLRGDLID</sequence>
<dbReference type="Proteomes" id="UP000643701">
    <property type="component" value="Unassembled WGS sequence"/>
</dbReference>
<dbReference type="AlphaFoldDB" id="A0A967E1W5"/>
<proteinExistence type="predicted"/>
<organism evidence="2 3">
    <name type="scientific">Psychroflexus maritimus</name>
    <dbReference type="NCBI Taxonomy" id="2714865"/>
    <lineage>
        <taxon>Bacteria</taxon>
        <taxon>Pseudomonadati</taxon>
        <taxon>Bacteroidota</taxon>
        <taxon>Flavobacteriia</taxon>
        <taxon>Flavobacteriales</taxon>
        <taxon>Flavobacteriaceae</taxon>
        <taxon>Psychroflexus</taxon>
    </lineage>
</organism>
<feature type="repeat" description="TPR" evidence="1">
    <location>
        <begin position="503"/>
        <end position="536"/>
    </location>
</feature>
<reference evidence="2" key="1">
    <citation type="submission" date="2020-03" db="EMBL/GenBank/DDBJ databases">
        <title>Psychroflexus Maritimus sp. nov., isolate from marine sediment.</title>
        <authorList>
            <person name="Zhong Y.-L."/>
        </authorList>
    </citation>
    <scope>NUCLEOTIDE SEQUENCE</scope>
    <source>
        <strain evidence="2">C1</strain>
    </source>
</reference>
<dbReference type="PANTHER" id="PTHR12558">
    <property type="entry name" value="CELL DIVISION CYCLE 16,23,27"/>
    <property type="match status" value="1"/>
</dbReference>
<dbReference type="EMBL" id="JAANAS010000033">
    <property type="protein sequence ID" value="NGZ89194.1"/>
    <property type="molecule type" value="Genomic_DNA"/>
</dbReference>
<dbReference type="PANTHER" id="PTHR12558:SF13">
    <property type="entry name" value="CELL DIVISION CYCLE PROTEIN 27 HOMOLOG"/>
    <property type="match status" value="1"/>
</dbReference>
<dbReference type="InterPro" id="IPR019734">
    <property type="entry name" value="TPR_rpt"/>
</dbReference>
<dbReference type="Pfam" id="PF14559">
    <property type="entry name" value="TPR_19"/>
    <property type="match status" value="1"/>
</dbReference>
<dbReference type="SMART" id="SM00028">
    <property type="entry name" value="TPR"/>
    <property type="match status" value="6"/>
</dbReference>
<dbReference type="InterPro" id="IPR011990">
    <property type="entry name" value="TPR-like_helical_dom_sf"/>
</dbReference>
<feature type="repeat" description="TPR" evidence="1">
    <location>
        <begin position="119"/>
        <end position="152"/>
    </location>
</feature>
<evidence type="ECO:0000313" key="2">
    <source>
        <dbReference type="EMBL" id="NGZ89194.1"/>
    </source>
</evidence>
<name>A0A967E1W5_9FLAO</name>
<accession>A0A967E1W5</accession>
<dbReference type="Gene3D" id="1.25.40.10">
    <property type="entry name" value="Tetratricopeptide repeat domain"/>
    <property type="match status" value="4"/>
</dbReference>
<dbReference type="Pfam" id="PF13174">
    <property type="entry name" value="TPR_6"/>
    <property type="match status" value="1"/>
</dbReference>
<dbReference type="PROSITE" id="PS50005">
    <property type="entry name" value="TPR"/>
    <property type="match status" value="2"/>
</dbReference>